<evidence type="ECO:0000256" key="1">
    <source>
        <dbReference type="ARBA" id="ARBA00004141"/>
    </source>
</evidence>
<dbReference type="GO" id="GO:0022857">
    <property type="term" value="F:transmembrane transporter activity"/>
    <property type="evidence" value="ECO:0007669"/>
    <property type="project" value="InterPro"/>
</dbReference>
<dbReference type="Gene3D" id="1.20.1250.20">
    <property type="entry name" value="MFS general substrate transporter like domains"/>
    <property type="match status" value="1"/>
</dbReference>
<comment type="similarity">
    <text evidence="2">Belongs to the major facilitator superfamily. Proton-dependent oligopeptide transporter (POT/PTR) (TC 2.A.17) family.</text>
</comment>
<comment type="subcellular location">
    <subcellularLocation>
        <location evidence="1">Membrane</location>
        <topology evidence="1">Multi-pass membrane protein</topology>
    </subcellularLocation>
</comment>
<evidence type="ECO:0000256" key="3">
    <source>
        <dbReference type="ARBA" id="ARBA00022692"/>
    </source>
</evidence>
<feature type="transmembrane region" description="Helical" evidence="6">
    <location>
        <begin position="555"/>
        <end position="578"/>
    </location>
</feature>
<dbReference type="GO" id="GO:0016020">
    <property type="term" value="C:membrane"/>
    <property type="evidence" value="ECO:0007669"/>
    <property type="project" value="UniProtKB-SubCell"/>
</dbReference>
<feature type="transmembrane region" description="Helical" evidence="6">
    <location>
        <begin position="112"/>
        <end position="130"/>
    </location>
</feature>
<feature type="transmembrane region" description="Helical" evidence="6">
    <location>
        <begin position="382"/>
        <end position="402"/>
    </location>
</feature>
<feature type="transmembrane region" description="Helical" evidence="6">
    <location>
        <begin position="207"/>
        <end position="225"/>
    </location>
</feature>
<feature type="transmembrane region" description="Helical" evidence="6">
    <location>
        <begin position="136"/>
        <end position="154"/>
    </location>
</feature>
<feature type="non-terminal residue" evidence="7">
    <location>
        <position position="1"/>
    </location>
</feature>
<feature type="transmembrane region" description="Helical" evidence="6">
    <location>
        <begin position="522"/>
        <end position="543"/>
    </location>
</feature>
<sequence length="594" mass="66229">EMATSVQRNLISLIINFQLVRPSCFFSTLCRVTGCVKLHVYFTKAVFFILGLISSHSFVNNAVVFLWMDYLIDLGISLPLATIALNVQEGLCVICTFLIANIADAYTGPYKAIVFSTASYAFGLLLWFLANRFWGNSSSTVIILLYLMMVLATVGKASQDPCLKAFLRDQLVEHKPNLNADKDQADEVPSKPDISIDYDKAEVRRKFWWRIASTVGTVSSVIMAGGSDQRMMTSAFSFSVMALAGLTFALGKGFYYSDKPTGSPLIVIYRVLKAAFVKRHLQHAREPNDYYMNDSGGLLLLPDIRIIRWLDKAALLETSKSLSAEEQEQNGRLFPVRDVQRVKQLLAMVPMWTALPIHGLVLATGSTFFVVQSESLYSDPVFSINVLFLLQGFVTVIVPYVHDFLVSGWIKKLIPMHHVGPIWIQKLLKHRVGLVRIAIGIACSIICCMVSMLVETRRLNLIKTRGDADADDEPFPMSTVWLVPQFFLIGLVEGLVADGLADFYNIHVDESLEHYESPFNESAIGVGKFLSAALVLTLSGSWFHGTLNTSHLDKYYKLLGILSSVNLCFYLLVMYAYAWKALQVNGSPDPEVST</sequence>
<reference evidence="7" key="1">
    <citation type="journal article" date="2021" name="J. Hered.">
        <title>Genome Assembly of Salicaceae Populus deltoides (Eastern Cottonwood) I-69 Based on Nanopore Sequencing and Hi-C Technologies.</title>
        <authorList>
            <person name="Bai S."/>
            <person name="Wu H."/>
            <person name="Zhang J."/>
            <person name="Pan Z."/>
            <person name="Zhao W."/>
            <person name="Li Z."/>
            <person name="Tong C."/>
        </authorList>
    </citation>
    <scope>NUCLEOTIDE SEQUENCE</scope>
    <source>
        <tissue evidence="7">Leaf</tissue>
    </source>
</reference>
<name>A0A8T2WQJ9_POPDE</name>
<protein>
    <submittedName>
        <fullName evidence="7">Uncharacterized protein</fullName>
    </submittedName>
</protein>
<evidence type="ECO:0000256" key="6">
    <source>
        <dbReference type="SAM" id="Phobius"/>
    </source>
</evidence>
<accession>A0A8T2WQJ9</accession>
<evidence type="ECO:0000313" key="8">
    <source>
        <dbReference type="Proteomes" id="UP000807159"/>
    </source>
</evidence>
<dbReference type="SUPFAM" id="SSF103473">
    <property type="entry name" value="MFS general substrate transporter"/>
    <property type="match status" value="1"/>
</dbReference>
<feature type="transmembrane region" description="Helical" evidence="6">
    <location>
        <begin position="345"/>
        <end position="370"/>
    </location>
</feature>
<keyword evidence="5 6" id="KW-0472">Membrane</keyword>
<feature type="transmembrane region" description="Helical" evidence="6">
    <location>
        <begin position="231"/>
        <end position="250"/>
    </location>
</feature>
<dbReference type="Pfam" id="PF00854">
    <property type="entry name" value="PTR2"/>
    <property type="match status" value="1"/>
</dbReference>
<feature type="transmembrane region" description="Helical" evidence="6">
    <location>
        <begin position="80"/>
        <end position="100"/>
    </location>
</feature>
<comment type="caution">
    <text evidence="7">The sequence shown here is derived from an EMBL/GenBank/DDBJ whole genome shotgun (WGS) entry which is preliminary data.</text>
</comment>
<gene>
    <name evidence="7" type="ORF">H0E87_027699</name>
</gene>
<evidence type="ECO:0000313" key="7">
    <source>
        <dbReference type="EMBL" id="KAH8483050.1"/>
    </source>
</evidence>
<organism evidence="7 8">
    <name type="scientific">Populus deltoides</name>
    <name type="common">Eastern poplar</name>
    <name type="synonym">Eastern cottonwood</name>
    <dbReference type="NCBI Taxonomy" id="3696"/>
    <lineage>
        <taxon>Eukaryota</taxon>
        <taxon>Viridiplantae</taxon>
        <taxon>Streptophyta</taxon>
        <taxon>Embryophyta</taxon>
        <taxon>Tracheophyta</taxon>
        <taxon>Spermatophyta</taxon>
        <taxon>Magnoliopsida</taxon>
        <taxon>eudicotyledons</taxon>
        <taxon>Gunneridae</taxon>
        <taxon>Pentapetalae</taxon>
        <taxon>rosids</taxon>
        <taxon>fabids</taxon>
        <taxon>Malpighiales</taxon>
        <taxon>Salicaceae</taxon>
        <taxon>Saliceae</taxon>
        <taxon>Populus</taxon>
    </lineage>
</organism>
<feature type="transmembrane region" description="Helical" evidence="6">
    <location>
        <begin position="434"/>
        <end position="454"/>
    </location>
</feature>
<dbReference type="InterPro" id="IPR036259">
    <property type="entry name" value="MFS_trans_sf"/>
</dbReference>
<keyword evidence="3 6" id="KW-0812">Transmembrane</keyword>
<dbReference type="EMBL" id="JACEGQ020000017">
    <property type="protein sequence ID" value="KAH8483050.1"/>
    <property type="molecule type" value="Genomic_DNA"/>
</dbReference>
<evidence type="ECO:0000256" key="5">
    <source>
        <dbReference type="ARBA" id="ARBA00023136"/>
    </source>
</evidence>
<dbReference type="Proteomes" id="UP000807159">
    <property type="component" value="Chromosome 17"/>
</dbReference>
<feature type="transmembrane region" description="Helical" evidence="6">
    <location>
        <begin position="46"/>
        <end position="68"/>
    </location>
</feature>
<dbReference type="PANTHER" id="PTHR11654">
    <property type="entry name" value="OLIGOPEPTIDE TRANSPORTER-RELATED"/>
    <property type="match status" value="1"/>
</dbReference>
<dbReference type="AlphaFoldDB" id="A0A8T2WQJ9"/>
<keyword evidence="8" id="KW-1185">Reference proteome</keyword>
<proteinExistence type="inferred from homology"/>
<keyword evidence="4 6" id="KW-1133">Transmembrane helix</keyword>
<evidence type="ECO:0000256" key="4">
    <source>
        <dbReference type="ARBA" id="ARBA00022989"/>
    </source>
</evidence>
<evidence type="ECO:0000256" key="2">
    <source>
        <dbReference type="ARBA" id="ARBA00005982"/>
    </source>
</evidence>
<dbReference type="InterPro" id="IPR000109">
    <property type="entry name" value="POT_fam"/>
</dbReference>